<dbReference type="Pfam" id="PF00406">
    <property type="entry name" value="ADK"/>
    <property type="match status" value="1"/>
</dbReference>
<name>A0ABD2QLH8_9PLAT</name>
<dbReference type="GO" id="GO:0005737">
    <property type="term" value="C:cytoplasm"/>
    <property type="evidence" value="ECO:0007669"/>
    <property type="project" value="UniProtKB-SubCell"/>
</dbReference>
<evidence type="ECO:0000256" key="4">
    <source>
        <dbReference type="ARBA" id="ARBA00012955"/>
    </source>
</evidence>
<evidence type="ECO:0000256" key="6">
    <source>
        <dbReference type="ARBA" id="ARBA00022679"/>
    </source>
</evidence>
<dbReference type="InterPro" id="IPR000850">
    <property type="entry name" value="Adenylat/UMP-CMP_kin"/>
</dbReference>
<dbReference type="CDD" id="cd01428">
    <property type="entry name" value="ADK"/>
    <property type="match status" value="1"/>
</dbReference>
<evidence type="ECO:0000256" key="9">
    <source>
        <dbReference type="ARBA" id="ARBA00022840"/>
    </source>
</evidence>
<gene>
    <name evidence="13" type="primary">AK1</name>
    <name evidence="13" type="ORF">Ciccas_000944</name>
</gene>
<keyword evidence="7" id="KW-0547">Nucleotide-binding</keyword>
<evidence type="ECO:0000313" key="13">
    <source>
        <dbReference type="EMBL" id="KAL3320384.1"/>
    </source>
</evidence>
<evidence type="ECO:0000256" key="11">
    <source>
        <dbReference type="ARBA" id="ARBA00078502"/>
    </source>
</evidence>
<evidence type="ECO:0000256" key="10">
    <source>
        <dbReference type="ARBA" id="ARBA00031517"/>
    </source>
</evidence>
<dbReference type="GO" id="GO:0004017">
    <property type="term" value="F:AMP kinase activity"/>
    <property type="evidence" value="ECO:0007669"/>
    <property type="project" value="UniProtKB-EC"/>
</dbReference>
<dbReference type="HAMAP" id="MF_00235">
    <property type="entry name" value="Adenylate_kinase_Adk"/>
    <property type="match status" value="1"/>
</dbReference>
<keyword evidence="9" id="KW-0067">ATP-binding</keyword>
<dbReference type="PROSITE" id="PS00113">
    <property type="entry name" value="ADENYLATE_KINASE"/>
    <property type="match status" value="1"/>
</dbReference>
<comment type="subunit">
    <text evidence="3">Monomer.</text>
</comment>
<keyword evidence="5" id="KW-0963">Cytoplasm</keyword>
<comment type="subcellular location">
    <subcellularLocation>
        <location evidence="2">Cytoplasm</location>
    </subcellularLocation>
</comment>
<reference evidence="13 14" key="1">
    <citation type="submission" date="2024-11" db="EMBL/GenBank/DDBJ databases">
        <title>Adaptive evolution of stress response genes in parasites aligns with host niche diversity.</title>
        <authorList>
            <person name="Hahn C."/>
            <person name="Resl P."/>
        </authorList>
    </citation>
    <scope>NUCLEOTIDE SEQUENCE [LARGE SCALE GENOMIC DNA]</scope>
    <source>
        <strain evidence="13">EGGRZ-B1_66</strain>
        <tissue evidence="13">Body</tissue>
    </source>
</reference>
<dbReference type="EMBL" id="JBJKFK010000056">
    <property type="protein sequence ID" value="KAL3320384.1"/>
    <property type="molecule type" value="Genomic_DNA"/>
</dbReference>
<evidence type="ECO:0000256" key="3">
    <source>
        <dbReference type="ARBA" id="ARBA00011245"/>
    </source>
</evidence>
<dbReference type="PRINTS" id="PR00094">
    <property type="entry name" value="ADENYLTKNASE"/>
</dbReference>
<dbReference type="GO" id="GO:0005524">
    <property type="term" value="F:ATP binding"/>
    <property type="evidence" value="ECO:0007669"/>
    <property type="project" value="UniProtKB-KW"/>
</dbReference>
<evidence type="ECO:0000256" key="7">
    <source>
        <dbReference type="ARBA" id="ARBA00022741"/>
    </source>
</evidence>
<organism evidence="13 14">
    <name type="scientific">Cichlidogyrus casuarinus</name>
    <dbReference type="NCBI Taxonomy" id="1844966"/>
    <lineage>
        <taxon>Eukaryota</taxon>
        <taxon>Metazoa</taxon>
        <taxon>Spiralia</taxon>
        <taxon>Lophotrochozoa</taxon>
        <taxon>Platyhelminthes</taxon>
        <taxon>Monogenea</taxon>
        <taxon>Monopisthocotylea</taxon>
        <taxon>Dactylogyridea</taxon>
        <taxon>Ancyrocephalidae</taxon>
        <taxon>Cichlidogyrus</taxon>
    </lineage>
</organism>
<protein>
    <recommendedName>
        <fullName evidence="4">adenylate kinase</fullName>
        <ecNumber evidence="4">2.7.4.3</ecNumber>
    </recommendedName>
    <alternativeName>
        <fullName evidence="10">ATP:AMP phosphotransferase</fullName>
    </alternativeName>
    <alternativeName>
        <fullName evidence="11">Adenylate monophosphate kinase</fullName>
    </alternativeName>
</protein>
<dbReference type="Proteomes" id="UP001626550">
    <property type="component" value="Unassembled WGS sequence"/>
</dbReference>
<dbReference type="AlphaFoldDB" id="A0ABD2QLH8"/>
<evidence type="ECO:0000256" key="5">
    <source>
        <dbReference type="ARBA" id="ARBA00022490"/>
    </source>
</evidence>
<comment type="similarity">
    <text evidence="12">Belongs to the adenylate kinase family.</text>
</comment>
<dbReference type="SUPFAM" id="SSF52540">
    <property type="entry name" value="P-loop containing nucleoside triphosphate hydrolases"/>
    <property type="match status" value="1"/>
</dbReference>
<dbReference type="InterPro" id="IPR027417">
    <property type="entry name" value="P-loop_NTPase"/>
</dbReference>
<comment type="caution">
    <text evidence="13">The sequence shown here is derived from an EMBL/GenBank/DDBJ whole genome shotgun (WGS) entry which is preliminary data.</text>
</comment>
<dbReference type="EC" id="2.7.4.3" evidence="4"/>
<keyword evidence="8 12" id="KW-0418">Kinase</keyword>
<dbReference type="Gene3D" id="3.40.50.300">
    <property type="entry name" value="P-loop containing nucleotide triphosphate hydrolases"/>
    <property type="match status" value="1"/>
</dbReference>
<keyword evidence="14" id="KW-1185">Reference proteome</keyword>
<sequence>MAAQLKDAQVVFVLGGPGSGKGTQCAKLVEKYGFNHLSSGDLLRDEVNSGSPLGNELKAKMEAGELVSLEKVLELLKNAMVKLIEKNKGFLIDGYPRELEQGTKFEAEVAPCQLVVAFDVSEETMKARLLERGKTSGRADDNEQTIIKRFETFKNLTKPVIDHYKKAGKVVEVDASGAIDAIFATVCSELESRVAGLKK</sequence>
<dbReference type="FunFam" id="3.40.50.300:FF:000315">
    <property type="entry name" value="Adenylate kinase 1"/>
    <property type="match status" value="1"/>
</dbReference>
<accession>A0ABD2QLH8</accession>
<evidence type="ECO:0000256" key="8">
    <source>
        <dbReference type="ARBA" id="ARBA00022777"/>
    </source>
</evidence>
<evidence type="ECO:0000313" key="14">
    <source>
        <dbReference type="Proteomes" id="UP001626550"/>
    </source>
</evidence>
<evidence type="ECO:0000256" key="2">
    <source>
        <dbReference type="ARBA" id="ARBA00004496"/>
    </source>
</evidence>
<keyword evidence="6 12" id="KW-0808">Transferase</keyword>
<dbReference type="PANTHER" id="PTHR23359">
    <property type="entry name" value="NUCLEOTIDE KINASE"/>
    <property type="match status" value="1"/>
</dbReference>
<dbReference type="InterPro" id="IPR033690">
    <property type="entry name" value="Adenylat_kinase_CS"/>
</dbReference>
<proteinExistence type="inferred from homology"/>
<evidence type="ECO:0000256" key="1">
    <source>
        <dbReference type="ARBA" id="ARBA00003053"/>
    </source>
</evidence>
<evidence type="ECO:0000256" key="12">
    <source>
        <dbReference type="RuleBase" id="RU003330"/>
    </source>
</evidence>
<comment type="function">
    <text evidence="1">Catalyzes the reversible transfer of the terminal phosphate group between ATP and AMP. Plays an important role in cellular energy homeostasis and in adenine nucleotide metabolism.</text>
</comment>